<accession>A0A7J7IRL9</accession>
<protein>
    <submittedName>
        <fullName evidence="1">rRNA-processing protein</fullName>
    </submittedName>
</protein>
<dbReference type="Proteomes" id="UP000530660">
    <property type="component" value="Unassembled WGS sequence"/>
</dbReference>
<dbReference type="PANTHER" id="PTHR14091:SF0">
    <property type="entry name" value="PERIODIC TRYPTOPHAN PROTEIN 1 HOMOLOG"/>
    <property type="match status" value="1"/>
</dbReference>
<proteinExistence type="predicted"/>
<gene>
    <name evidence="1" type="primary">PWP1_1</name>
    <name evidence="1" type="ORF">F1559_002304</name>
</gene>
<name>A0A7J7IRL9_9RHOD</name>
<dbReference type="GO" id="GO:0005634">
    <property type="term" value="C:nucleus"/>
    <property type="evidence" value="ECO:0007669"/>
    <property type="project" value="TreeGrafter"/>
</dbReference>
<dbReference type="AlphaFoldDB" id="A0A7J7IRL9"/>
<dbReference type="GO" id="GO:0006364">
    <property type="term" value="P:rRNA processing"/>
    <property type="evidence" value="ECO:0007669"/>
    <property type="project" value="InterPro"/>
</dbReference>
<dbReference type="OrthoDB" id="270624at2759"/>
<evidence type="ECO:0000313" key="2">
    <source>
        <dbReference type="Proteomes" id="UP000530660"/>
    </source>
</evidence>
<keyword evidence="2" id="KW-1185">Reference proteome</keyword>
<sequence length="305" mass="33111">MITTLFWVPRGQAAAAVACSTQDPGQEHVPPDVLVEGDPTLPQVVMSESESSEVGLDQVLSFPGEFSEGRDPNLSAQAVDWEQLEAEDERFQDTDWLIFTGRLYADDSCGFEVCVLERPDIEPGKKPSSFAAIDSNVYIHHDGVLAAAPLSSAFTDYGGRCIAAVGTYAPTVELWDLVSTNAVEPLLTLGSAAPGESWNRTIVTGNGDDVAVQVTQKSRKRKRQSMGEAGLPRVDQGWSPLGCALLDVPSTETSVSGIRLSGPLYQMLGYSRWGLRNNNRRDAHGQGPSTGMEPETRYSFAFRWL</sequence>
<reference evidence="1 2" key="1">
    <citation type="journal article" date="2020" name="J. Phycol.">
        <title>Comparative genome analysis reveals Cyanidiococcus gen. nov., a new extremophilic red algal genus sister to Cyanidioschyzon (Cyanidioschyzonaceae, Rhodophyta).</title>
        <authorList>
            <person name="Liu S.-L."/>
            <person name="Chiang Y.-R."/>
            <person name="Yoon H.S."/>
            <person name="Fu H.-Y."/>
        </authorList>
    </citation>
    <scope>NUCLEOTIDE SEQUENCE [LARGE SCALE GENOMIC DNA]</scope>
    <source>
        <strain evidence="1 2">THAL066</strain>
    </source>
</reference>
<organism evidence="1 2">
    <name type="scientific">Cyanidiococcus yangmingshanensis</name>
    <dbReference type="NCBI Taxonomy" id="2690220"/>
    <lineage>
        <taxon>Eukaryota</taxon>
        <taxon>Rhodophyta</taxon>
        <taxon>Bangiophyceae</taxon>
        <taxon>Cyanidiales</taxon>
        <taxon>Cyanidiaceae</taxon>
        <taxon>Cyanidiococcus</taxon>
    </lineage>
</organism>
<comment type="caution">
    <text evidence="1">The sequence shown here is derived from an EMBL/GenBank/DDBJ whole genome shotgun (WGS) entry which is preliminary data.</text>
</comment>
<dbReference type="PANTHER" id="PTHR14091">
    <property type="entry name" value="PERIODIC TRYPTOPHAN PROTEIN 1"/>
    <property type="match status" value="1"/>
</dbReference>
<dbReference type="InterPro" id="IPR044285">
    <property type="entry name" value="PWP1"/>
</dbReference>
<evidence type="ECO:0000313" key="1">
    <source>
        <dbReference type="EMBL" id="KAF6005197.1"/>
    </source>
</evidence>
<dbReference type="EMBL" id="VWRR01000001">
    <property type="protein sequence ID" value="KAF6005197.1"/>
    <property type="molecule type" value="Genomic_DNA"/>
</dbReference>